<gene>
    <name evidence="2" type="ORF">ATL17_0692</name>
</gene>
<dbReference type="GO" id="GO:0044781">
    <property type="term" value="P:bacterial-type flagellum organization"/>
    <property type="evidence" value="ECO:0007669"/>
    <property type="project" value="InterPro"/>
</dbReference>
<sequence>MQQQAALAYQQTAKKTASPRELEASLLSKSAAQLQRIRDDWDNKKPELDGALTYNRKLWTVFMTSVTSDENPLPTLIKQNVANLGIFVMNHTMSTLANPEARKLDVLININKELAAGLRTQQNQDEAPKGTHPAL</sequence>
<feature type="compositionally biased region" description="Low complexity" evidence="1">
    <location>
        <begin position="1"/>
        <end position="16"/>
    </location>
</feature>
<name>A0A4R6VRP2_9HYPH</name>
<dbReference type="OrthoDB" id="8563081at2"/>
<feature type="region of interest" description="Disordered" evidence="1">
    <location>
        <begin position="1"/>
        <end position="20"/>
    </location>
</feature>
<evidence type="ECO:0000313" key="3">
    <source>
        <dbReference type="Proteomes" id="UP000295391"/>
    </source>
</evidence>
<dbReference type="Proteomes" id="UP000295391">
    <property type="component" value="Unassembled WGS sequence"/>
</dbReference>
<dbReference type="RefSeq" id="WP_133571369.1">
    <property type="nucleotide sequence ID" value="NZ_SNYR01000001.1"/>
</dbReference>
<evidence type="ECO:0000313" key="2">
    <source>
        <dbReference type="EMBL" id="TDQ66689.1"/>
    </source>
</evidence>
<comment type="caution">
    <text evidence="2">The sequence shown here is derived from an EMBL/GenBank/DDBJ whole genome shotgun (WGS) entry which is preliminary data.</text>
</comment>
<keyword evidence="2" id="KW-0966">Cell projection</keyword>
<dbReference type="NCBIfam" id="NF009435">
    <property type="entry name" value="PRK12794.1"/>
    <property type="match status" value="1"/>
</dbReference>
<keyword evidence="2" id="KW-0282">Flagellum</keyword>
<dbReference type="Pfam" id="PF07309">
    <property type="entry name" value="FlaF"/>
    <property type="match status" value="1"/>
</dbReference>
<keyword evidence="3" id="KW-1185">Reference proteome</keyword>
<proteinExistence type="predicted"/>
<dbReference type="EMBL" id="SNYR01000001">
    <property type="protein sequence ID" value="TDQ66689.1"/>
    <property type="molecule type" value="Genomic_DNA"/>
</dbReference>
<organism evidence="2 3">
    <name type="scientific">Maritalea mobilis</name>
    <dbReference type="NCBI Taxonomy" id="483324"/>
    <lineage>
        <taxon>Bacteria</taxon>
        <taxon>Pseudomonadati</taxon>
        <taxon>Pseudomonadota</taxon>
        <taxon>Alphaproteobacteria</taxon>
        <taxon>Hyphomicrobiales</taxon>
        <taxon>Devosiaceae</taxon>
        <taxon>Maritalea</taxon>
    </lineage>
</organism>
<reference evidence="2 3" key="1">
    <citation type="submission" date="2019-03" db="EMBL/GenBank/DDBJ databases">
        <title>Genomic Encyclopedia of Type Strains, Phase III (KMG-III): the genomes of soil and plant-associated and newly described type strains.</title>
        <authorList>
            <person name="Whitman W."/>
        </authorList>
    </citation>
    <scope>NUCLEOTIDE SEQUENCE [LARGE SCALE GENOMIC DNA]</scope>
    <source>
        <strain evidence="2 3">CGMCC 1.7002</strain>
    </source>
</reference>
<evidence type="ECO:0000256" key="1">
    <source>
        <dbReference type="SAM" id="MobiDB-lite"/>
    </source>
</evidence>
<accession>A0A4R6VRP2</accession>
<keyword evidence="2" id="KW-0969">Cilium</keyword>
<protein>
    <submittedName>
        <fullName evidence="2">Flagellar protein FlaF</fullName>
    </submittedName>
</protein>
<dbReference type="AlphaFoldDB" id="A0A4R6VRP2"/>
<dbReference type="InterPro" id="IPR010845">
    <property type="entry name" value="FlaF"/>
</dbReference>